<feature type="signal peptide" evidence="1">
    <location>
        <begin position="1"/>
        <end position="20"/>
    </location>
</feature>
<dbReference type="AlphaFoldDB" id="A0A3N4HNR9"/>
<name>A0A3N4HNR9_ASCIM</name>
<dbReference type="OrthoDB" id="2910287at2759"/>
<gene>
    <name evidence="2" type="ORF">BJ508DRAFT_365947</name>
</gene>
<keyword evidence="1" id="KW-0732">Signal</keyword>
<evidence type="ECO:0000313" key="3">
    <source>
        <dbReference type="Proteomes" id="UP000275078"/>
    </source>
</evidence>
<keyword evidence="3" id="KW-1185">Reference proteome</keyword>
<organism evidence="2 3">
    <name type="scientific">Ascobolus immersus RN42</name>
    <dbReference type="NCBI Taxonomy" id="1160509"/>
    <lineage>
        <taxon>Eukaryota</taxon>
        <taxon>Fungi</taxon>
        <taxon>Dikarya</taxon>
        <taxon>Ascomycota</taxon>
        <taxon>Pezizomycotina</taxon>
        <taxon>Pezizomycetes</taxon>
        <taxon>Pezizales</taxon>
        <taxon>Ascobolaceae</taxon>
        <taxon>Ascobolus</taxon>
    </lineage>
</organism>
<evidence type="ECO:0000313" key="2">
    <source>
        <dbReference type="EMBL" id="RPA74927.1"/>
    </source>
</evidence>
<dbReference type="EMBL" id="ML119776">
    <property type="protein sequence ID" value="RPA74927.1"/>
    <property type="molecule type" value="Genomic_DNA"/>
</dbReference>
<dbReference type="Proteomes" id="UP000275078">
    <property type="component" value="Unassembled WGS sequence"/>
</dbReference>
<reference evidence="2 3" key="1">
    <citation type="journal article" date="2018" name="Nat. Ecol. Evol.">
        <title>Pezizomycetes genomes reveal the molecular basis of ectomycorrhizal truffle lifestyle.</title>
        <authorList>
            <person name="Murat C."/>
            <person name="Payen T."/>
            <person name="Noel B."/>
            <person name="Kuo A."/>
            <person name="Morin E."/>
            <person name="Chen J."/>
            <person name="Kohler A."/>
            <person name="Krizsan K."/>
            <person name="Balestrini R."/>
            <person name="Da Silva C."/>
            <person name="Montanini B."/>
            <person name="Hainaut M."/>
            <person name="Levati E."/>
            <person name="Barry K.W."/>
            <person name="Belfiori B."/>
            <person name="Cichocki N."/>
            <person name="Clum A."/>
            <person name="Dockter R.B."/>
            <person name="Fauchery L."/>
            <person name="Guy J."/>
            <person name="Iotti M."/>
            <person name="Le Tacon F."/>
            <person name="Lindquist E.A."/>
            <person name="Lipzen A."/>
            <person name="Malagnac F."/>
            <person name="Mello A."/>
            <person name="Molinier V."/>
            <person name="Miyauchi S."/>
            <person name="Poulain J."/>
            <person name="Riccioni C."/>
            <person name="Rubini A."/>
            <person name="Sitrit Y."/>
            <person name="Splivallo R."/>
            <person name="Traeger S."/>
            <person name="Wang M."/>
            <person name="Zifcakova L."/>
            <person name="Wipf D."/>
            <person name="Zambonelli A."/>
            <person name="Paolocci F."/>
            <person name="Nowrousian M."/>
            <person name="Ottonello S."/>
            <person name="Baldrian P."/>
            <person name="Spatafora J.W."/>
            <person name="Henrissat B."/>
            <person name="Nagy L.G."/>
            <person name="Aury J.M."/>
            <person name="Wincker P."/>
            <person name="Grigoriev I.V."/>
            <person name="Bonfante P."/>
            <person name="Martin F.M."/>
        </authorList>
    </citation>
    <scope>NUCLEOTIDE SEQUENCE [LARGE SCALE GENOMIC DNA]</scope>
    <source>
        <strain evidence="2 3">RN42</strain>
    </source>
</reference>
<sequence>MKFLSLLINLGLSASSLVSAAAIPENLQDPSAIEAAGFPSYTGGAVSYATATPVLDPEAALAEIEAGNQTSHLGKRVVTFRVYACMDANWRTDCNWVNTLISSLRFHLAKISQFSWTDAPCARINPIFHNRISSIKPDFGFNCAFWTGPGTECNGQYPLLAKPPGYSDLNQLLPVAGCTVGCSVPQQNFNDRINSFFCWTV</sequence>
<accession>A0A3N4HNR9</accession>
<evidence type="ECO:0000256" key="1">
    <source>
        <dbReference type="SAM" id="SignalP"/>
    </source>
</evidence>
<protein>
    <submittedName>
        <fullName evidence="2">Uncharacterized protein</fullName>
    </submittedName>
</protein>
<proteinExistence type="predicted"/>
<feature type="chain" id="PRO_5018290084" evidence="1">
    <location>
        <begin position="21"/>
        <end position="201"/>
    </location>
</feature>